<evidence type="ECO:0000256" key="2">
    <source>
        <dbReference type="SAM" id="Phobius"/>
    </source>
</evidence>
<feature type="transmembrane region" description="Helical" evidence="2">
    <location>
        <begin position="235"/>
        <end position="261"/>
    </location>
</feature>
<accession>A0A8H5M7J3</accession>
<dbReference type="Proteomes" id="UP000565441">
    <property type="component" value="Unassembled WGS sequence"/>
</dbReference>
<name>A0A8H5M7J3_9AGAR</name>
<sequence length="348" mass="38395">MLPTAIDRHSLYPIFSNPCISILRTLSPHLSQHDDDHIPSASTVIESAERCKEEYDEWIGVMGKSLVNLDATTSSNTLTSDIELQNLPNAVVPAHAEHNRAIPESIRVPPPYSSVPVPSSPLVRAPPPPPPSVIKLKEDWTRYIDSRIVEWRVAATTACVFVAASPTIFQIPDASNDPITRSIAFLALCRALSGIIYGPIFPIYFRGSRTKTAHFAMLWSQEAKESEKSIFWGPWVMLSLPGVATGWATIFFLLAIFSFIWRTGSTADPSDWPDATPGRPPMSVDLALVLRIVITSITVMDLGCMVWIWRLLRSLNRKVWRDKDGGDGFPVSPGSGRRNGGRVGDLTP</sequence>
<keyword evidence="2" id="KW-1133">Transmembrane helix</keyword>
<dbReference type="AlphaFoldDB" id="A0A8H5M7J3"/>
<proteinExistence type="predicted"/>
<feature type="region of interest" description="Disordered" evidence="1">
    <location>
        <begin position="326"/>
        <end position="348"/>
    </location>
</feature>
<comment type="caution">
    <text evidence="3">The sequence shown here is derived from an EMBL/GenBank/DDBJ whole genome shotgun (WGS) entry which is preliminary data.</text>
</comment>
<feature type="transmembrane region" description="Helical" evidence="2">
    <location>
        <begin position="151"/>
        <end position="171"/>
    </location>
</feature>
<reference evidence="3 4" key="1">
    <citation type="journal article" date="2020" name="ISME J.">
        <title>Uncovering the hidden diversity of litter-decomposition mechanisms in mushroom-forming fungi.</title>
        <authorList>
            <person name="Floudas D."/>
            <person name="Bentzer J."/>
            <person name="Ahren D."/>
            <person name="Johansson T."/>
            <person name="Persson P."/>
            <person name="Tunlid A."/>
        </authorList>
    </citation>
    <scope>NUCLEOTIDE SEQUENCE [LARGE SCALE GENOMIC DNA]</scope>
    <source>
        <strain evidence="3 4">CBS 661.87</strain>
    </source>
</reference>
<keyword evidence="2" id="KW-0472">Membrane</keyword>
<feature type="transmembrane region" description="Helical" evidence="2">
    <location>
        <begin position="288"/>
        <end position="312"/>
    </location>
</feature>
<evidence type="ECO:0000313" key="4">
    <source>
        <dbReference type="Proteomes" id="UP000565441"/>
    </source>
</evidence>
<gene>
    <name evidence="3" type="ORF">D9615_003707</name>
</gene>
<feature type="compositionally biased region" description="Gly residues" evidence="1">
    <location>
        <begin position="337"/>
        <end position="348"/>
    </location>
</feature>
<organism evidence="3 4">
    <name type="scientific">Tricholomella constricta</name>
    <dbReference type="NCBI Taxonomy" id="117010"/>
    <lineage>
        <taxon>Eukaryota</taxon>
        <taxon>Fungi</taxon>
        <taxon>Dikarya</taxon>
        <taxon>Basidiomycota</taxon>
        <taxon>Agaricomycotina</taxon>
        <taxon>Agaricomycetes</taxon>
        <taxon>Agaricomycetidae</taxon>
        <taxon>Agaricales</taxon>
        <taxon>Tricholomatineae</taxon>
        <taxon>Lyophyllaceae</taxon>
        <taxon>Tricholomella</taxon>
    </lineage>
</organism>
<evidence type="ECO:0000313" key="3">
    <source>
        <dbReference type="EMBL" id="KAF5383586.1"/>
    </source>
</evidence>
<dbReference type="EMBL" id="JAACJP010000006">
    <property type="protein sequence ID" value="KAF5383586.1"/>
    <property type="molecule type" value="Genomic_DNA"/>
</dbReference>
<keyword evidence="4" id="KW-1185">Reference proteome</keyword>
<keyword evidence="2" id="KW-0812">Transmembrane</keyword>
<protein>
    <submittedName>
        <fullName evidence="3">Uncharacterized protein</fullName>
    </submittedName>
</protein>
<evidence type="ECO:0000256" key="1">
    <source>
        <dbReference type="SAM" id="MobiDB-lite"/>
    </source>
</evidence>
<feature type="transmembrane region" description="Helical" evidence="2">
    <location>
        <begin position="183"/>
        <end position="205"/>
    </location>
</feature>
<dbReference type="OrthoDB" id="3052987at2759"/>